<organism evidence="2 3">
    <name type="scientific">Calidithermus terrae</name>
    <dbReference type="NCBI Taxonomy" id="1408545"/>
    <lineage>
        <taxon>Bacteria</taxon>
        <taxon>Thermotogati</taxon>
        <taxon>Deinococcota</taxon>
        <taxon>Deinococci</taxon>
        <taxon>Thermales</taxon>
        <taxon>Thermaceae</taxon>
        <taxon>Calidithermus</taxon>
    </lineage>
</organism>
<dbReference type="Pfam" id="PF03928">
    <property type="entry name" value="HbpS-like"/>
    <property type="match status" value="1"/>
</dbReference>
<dbReference type="OrthoDB" id="5786851at2"/>
<dbReference type="Proteomes" id="UP000265715">
    <property type="component" value="Unassembled WGS sequence"/>
</dbReference>
<dbReference type="RefSeq" id="WP_119314786.1">
    <property type="nucleotide sequence ID" value="NZ_QXDL01000056.1"/>
</dbReference>
<evidence type="ECO:0000313" key="2">
    <source>
        <dbReference type="EMBL" id="RIH85613.1"/>
    </source>
</evidence>
<comment type="caution">
    <text evidence="2">The sequence shown here is derived from an EMBL/GenBank/DDBJ whole genome shotgun (WGS) entry which is preliminary data.</text>
</comment>
<protein>
    <submittedName>
        <fullName evidence="2">Heme-degrading</fullName>
    </submittedName>
</protein>
<evidence type="ECO:0000313" key="3">
    <source>
        <dbReference type="Proteomes" id="UP000265715"/>
    </source>
</evidence>
<proteinExistence type="predicted"/>
<accession>A0A399EPZ3</accession>
<sequence length="159" mass="16010">MTKLARFSLAGLTALGLALAQGVLTERNLSVALAEEAALAAMQKCQADGYRVSVVVLDRGGAFKAGLRNDGAGLHTFDTAWKKAYTSASVRVPTSTFAQRVQTAPGLASISGVIALGGGLPVSVGNEVIGAIGVGGAPSGEADEACAKAGLDKIADRLR</sequence>
<dbReference type="Gene3D" id="3.30.450.150">
    <property type="entry name" value="Haem-degrading domain"/>
    <property type="match status" value="1"/>
</dbReference>
<dbReference type="EMBL" id="QXDL01000056">
    <property type="protein sequence ID" value="RIH85613.1"/>
    <property type="molecule type" value="Genomic_DNA"/>
</dbReference>
<keyword evidence="3" id="KW-1185">Reference proteome</keyword>
<reference evidence="2 3" key="1">
    <citation type="submission" date="2018-08" db="EMBL/GenBank/DDBJ databases">
        <title>Meiothermus terrae DSM 26712 genome sequencing project.</title>
        <authorList>
            <person name="Da Costa M.S."/>
            <person name="Albuquerque L."/>
            <person name="Raposo P."/>
            <person name="Froufe H.J.C."/>
            <person name="Barroso C.S."/>
            <person name="Egas C."/>
        </authorList>
    </citation>
    <scope>NUCLEOTIDE SEQUENCE [LARGE SCALE GENOMIC DNA]</scope>
    <source>
        <strain evidence="2 3">DSM 26712</strain>
    </source>
</reference>
<keyword evidence="1" id="KW-0732">Signal</keyword>
<name>A0A399EPZ3_9DEIN</name>
<evidence type="ECO:0000256" key="1">
    <source>
        <dbReference type="SAM" id="SignalP"/>
    </source>
</evidence>
<dbReference type="SUPFAM" id="SSF143744">
    <property type="entry name" value="GlcG-like"/>
    <property type="match status" value="1"/>
</dbReference>
<feature type="signal peptide" evidence="1">
    <location>
        <begin position="1"/>
        <end position="20"/>
    </location>
</feature>
<dbReference type="InterPro" id="IPR005624">
    <property type="entry name" value="PduO/GlcC-like"/>
</dbReference>
<feature type="chain" id="PRO_5017373234" evidence="1">
    <location>
        <begin position="21"/>
        <end position="159"/>
    </location>
</feature>
<dbReference type="AlphaFoldDB" id="A0A399EPZ3"/>
<dbReference type="PANTHER" id="PTHR34309">
    <property type="entry name" value="SLR1406 PROTEIN"/>
    <property type="match status" value="1"/>
</dbReference>
<gene>
    <name evidence="2" type="ORF">Mterra_01660</name>
</gene>
<dbReference type="InterPro" id="IPR052517">
    <property type="entry name" value="GlcG_carb_metab_protein"/>
</dbReference>
<dbReference type="InterPro" id="IPR038084">
    <property type="entry name" value="PduO/GlcC-like_sf"/>
</dbReference>
<dbReference type="PANTHER" id="PTHR34309:SF10">
    <property type="entry name" value="SLR1406 PROTEIN"/>
    <property type="match status" value="1"/>
</dbReference>